<evidence type="ECO:0000256" key="1">
    <source>
        <dbReference type="ARBA" id="ARBA00008049"/>
    </source>
</evidence>
<reference evidence="16" key="1">
    <citation type="submission" date="2018-11" db="EMBL/GenBank/DDBJ databases">
        <authorList>
            <consortium name="Genoscope - CEA"/>
            <person name="William W."/>
        </authorList>
    </citation>
    <scope>NUCLEOTIDE SEQUENCE</scope>
</reference>
<dbReference type="InterPro" id="IPR000048">
    <property type="entry name" value="IQ_motif_EF-hand-BS"/>
</dbReference>
<dbReference type="EMBL" id="LR031575">
    <property type="protein sequence ID" value="VDD08153.1"/>
    <property type="molecule type" value="Genomic_DNA"/>
</dbReference>
<evidence type="ECO:0000256" key="3">
    <source>
        <dbReference type="ARBA" id="ARBA00022741"/>
    </source>
</evidence>
<dbReference type="Gene3D" id="3.40.850.10">
    <property type="entry name" value="Kinesin motor domain"/>
    <property type="match status" value="2"/>
</dbReference>
<keyword evidence="3 10" id="KW-0547">Nucleotide-binding</keyword>
<dbReference type="SMART" id="SM01132">
    <property type="entry name" value="DIL"/>
    <property type="match status" value="1"/>
</dbReference>
<evidence type="ECO:0008006" key="17">
    <source>
        <dbReference type="Google" id="ProtNLM"/>
    </source>
</evidence>
<comment type="similarity">
    <text evidence="1">Belongs to the TRAFAC class myosin-kinesin ATPase superfamily. Myosin family. Plant myosin class XI subfamily.</text>
</comment>
<evidence type="ECO:0000256" key="8">
    <source>
        <dbReference type="ARBA" id="ARBA00023175"/>
    </source>
</evidence>
<dbReference type="InterPro" id="IPR004009">
    <property type="entry name" value="SH3_Myosin"/>
</dbReference>
<dbReference type="PROSITE" id="PS51844">
    <property type="entry name" value="SH3_LIKE"/>
    <property type="match status" value="1"/>
</dbReference>
<feature type="domain" description="Myosin N-terminal SH3-like" evidence="15">
    <location>
        <begin position="43"/>
        <end position="103"/>
    </location>
</feature>
<dbReference type="FunFam" id="1.20.5.190:FF:000001">
    <property type="entry name" value="unconventional myosin-Va"/>
    <property type="match status" value="3"/>
</dbReference>
<keyword evidence="4 10" id="KW-0067">ATP-binding</keyword>
<protein>
    <recommendedName>
        <fullName evidence="17">Myosin motor domain-containing protein</fullName>
    </recommendedName>
</protein>
<dbReference type="GO" id="GO:0005524">
    <property type="term" value="F:ATP binding"/>
    <property type="evidence" value="ECO:0007669"/>
    <property type="project" value="UniProtKB-UniRule"/>
</dbReference>
<dbReference type="CDD" id="cd15475">
    <property type="entry name" value="MyosinXI_CBD"/>
    <property type="match status" value="1"/>
</dbReference>
<dbReference type="PROSITE" id="PS51126">
    <property type="entry name" value="DILUTE"/>
    <property type="match status" value="1"/>
</dbReference>
<dbReference type="GO" id="GO:0030048">
    <property type="term" value="P:actin filament-based movement"/>
    <property type="evidence" value="ECO:0007669"/>
    <property type="project" value="UniProtKB-ARBA"/>
</dbReference>
<evidence type="ECO:0000259" key="14">
    <source>
        <dbReference type="PROSITE" id="PS51456"/>
    </source>
</evidence>
<dbReference type="GO" id="GO:0005516">
    <property type="term" value="F:calmodulin binding"/>
    <property type="evidence" value="ECO:0007669"/>
    <property type="project" value="UniProtKB-KW"/>
</dbReference>
<dbReference type="PROSITE" id="PS51456">
    <property type="entry name" value="MYOSIN_MOTOR"/>
    <property type="match status" value="1"/>
</dbReference>
<dbReference type="Gene3D" id="1.20.120.720">
    <property type="entry name" value="Myosin VI head, motor domain, U50 subdomain"/>
    <property type="match status" value="1"/>
</dbReference>
<dbReference type="SMART" id="SM00015">
    <property type="entry name" value="IQ"/>
    <property type="match status" value="6"/>
</dbReference>
<sequence length="1567" mass="177547">MLLFPHNGRLSLRAQSFSINSNIRILNYCDVFGKLQGTPVNIIVGSHVWVEDSDVAWIDGEVEKLTGQEITAKLSKIYPKDVEAPAGGVDDMTKLSYLHEPGVLQNLKIRYELNEIYTYTGNILIAINPFQRLPHIYDAHMMQQYKGAPFGELNPHVFAVADVAYRAMINEGKSNSILVSGESGAGKTETTKMLMRYLAYLGGRAVTEGRTVEQQVLESNPVLEAFGNAKTVRNNNSSRFGKFVEIQFDKQGRISGAAIRTYLLERSRVCQISDPERNYHCFYLLCAAPQESKCYELVGISDAHDYLATRRAMDIVGISEKEQVSLCKQLLNVNFVFCSFILTVSFSLYLYQQEAIFRVVAAILHIGNIEFTKGKEVDSSVPKDDKAKFHLKTAAELLMCDLKALEDALCKRVMVTPEEVIKRSLDPESAVTSRDGLAKTVYSRLFDWLVNKINNSIGQDANSKCLIGVLDIYGFESFKTNSFEQFCINFTNEKLQQHFNQHVFKMEQEEYTKEAIDWSYIEFVDNKDVLDLIEKKPGGIIALLDEACMFPKSTHETFANKLYQTFKAHKRFIKPKLSRTDFTVAHYAGEVLYQSDLFLDKNKDYVIPEHQDLLGASKCPFVVGLFPPLPEETSKSSKFSSIGSRFKLQLQQLMETLNSTEPHYIRCVKPNNLLKPAVFENVNIMQQLRCGGVLEAIRISCAGYPTRKPFFEFVNRFGLLCPSALEGSYDEKVVCKKILDSMGLKGYQIGKTKIFLRAGQMAELDARRTEVLSGAAKKIQRRTRTHQAQKRFTVLRKATISLQALCRGRLSCKVYENLRREAAAVKIQKNGRRYYSRKSYKKLHVSALALQTGLRAMAARKEFRFRKQTKAATIVQAQWRCHRATTYYKKLKNGVIISQTRWRGRLARRELRKLKMASRETGALKEAKDMLEKKVEELTYRVQLEKRLRADLEEAKTQEQAKLQSSLEEMRKKVEEANALLVKEREAAKKAAEEAPPVIQETQVLVEDTKKIELMTEELESVKATLENEKQRADEAVKKFEEAQESLEDRIKKLEESEKKGQQLQESLTRMEEKCTNLESENKVLRQQAVSMAPNKFLSGRSRSILQRGSESGHLAVDARSSLDLHSHSINHRDSSEVDDKPQKSLNEKQQENHELLIRCIVQPLGFKGNRPITACIIYKCLLQWRSFEVERTSVFDRIIQTIGHAIETQDNNNTLAYWLSNASTLLLLLQRTLKASGAAGMAPQRRRSSSATLFGRMTQSFRGAPPGVNLAMINGAAGGGADTLRQVEAKYPALLFKQQLTAYVEKIYGMIRDNLKKEISPLLGLCIQAPRTSRASLVKGASRSVANTAGQQALIAHWQGIVKSLTNFLNTLKSNNVPSFLVRKVFTQIFSFINVQLFNSLLLRRECCSFSNGEYVKAGLSELEHWCFKATDEYAGSSWDELKHIRQAIGFLVIHQKPKKTLDEISHDLCPVLSIQQLYRISTMYWDDKYGTHSVSPDVIANMRVLMTEDSNNAVSNSFLLDDDSSIPFSVDDLSKSMERFDIADIEPPPLIRENSGFSFLLPVAE</sequence>
<dbReference type="Pfam" id="PF01843">
    <property type="entry name" value="DIL"/>
    <property type="match status" value="1"/>
</dbReference>
<dbReference type="InterPro" id="IPR027417">
    <property type="entry name" value="P-loop_NTPase"/>
</dbReference>
<dbReference type="FunFam" id="1.20.120.720:FF:000011">
    <property type="entry name" value="Myosin 2"/>
    <property type="match status" value="1"/>
</dbReference>
<dbReference type="PROSITE" id="PS50096">
    <property type="entry name" value="IQ"/>
    <property type="match status" value="6"/>
</dbReference>
<evidence type="ECO:0000256" key="4">
    <source>
        <dbReference type="ARBA" id="ARBA00022840"/>
    </source>
</evidence>
<keyword evidence="2" id="KW-0677">Repeat</keyword>
<dbReference type="Pfam" id="PF00063">
    <property type="entry name" value="Myosin_head"/>
    <property type="match status" value="1"/>
</dbReference>
<evidence type="ECO:0000256" key="7">
    <source>
        <dbReference type="ARBA" id="ARBA00023123"/>
    </source>
</evidence>
<evidence type="ECO:0000256" key="5">
    <source>
        <dbReference type="ARBA" id="ARBA00022860"/>
    </source>
</evidence>
<keyword evidence="7 10" id="KW-0518">Myosin</keyword>
<proteinExistence type="inferred from homology"/>
<dbReference type="FunFam" id="1.20.58.530:FF:000002">
    <property type="entry name" value="Class V myosin"/>
    <property type="match status" value="1"/>
</dbReference>
<evidence type="ECO:0000256" key="10">
    <source>
        <dbReference type="PROSITE-ProRule" id="PRU00782"/>
    </source>
</evidence>
<dbReference type="SMART" id="SM00242">
    <property type="entry name" value="MYSc"/>
    <property type="match status" value="1"/>
</dbReference>
<dbReference type="PRINTS" id="PR00193">
    <property type="entry name" value="MYOSINHEAVY"/>
</dbReference>
<evidence type="ECO:0000256" key="2">
    <source>
        <dbReference type="ARBA" id="ARBA00022737"/>
    </source>
</evidence>
<evidence type="ECO:0000313" key="16">
    <source>
        <dbReference type="EMBL" id="VDD08153.1"/>
    </source>
</evidence>
<feature type="region of interest" description="Actin-binding" evidence="10">
    <location>
        <begin position="650"/>
        <end position="672"/>
    </location>
</feature>
<name>A0A3P6BR17_BRACM</name>
<dbReference type="GO" id="GO:0003779">
    <property type="term" value="F:actin binding"/>
    <property type="evidence" value="ECO:0007669"/>
    <property type="project" value="UniProtKB-KW"/>
</dbReference>
<gene>
    <name evidence="16" type="ORF">BRAA08T35410Z</name>
</gene>
<dbReference type="SUPFAM" id="SSF52540">
    <property type="entry name" value="P-loop containing nucleoside triphosphate hydrolases"/>
    <property type="match status" value="2"/>
</dbReference>
<accession>A0A3P6BR17</accession>
<dbReference type="InterPro" id="IPR037975">
    <property type="entry name" value="MyosinXI_CBD"/>
</dbReference>
<evidence type="ECO:0000256" key="11">
    <source>
        <dbReference type="SAM" id="Coils"/>
    </source>
</evidence>
<evidence type="ECO:0000256" key="9">
    <source>
        <dbReference type="ARBA" id="ARBA00023203"/>
    </source>
</evidence>
<organism evidence="16">
    <name type="scientific">Brassica campestris</name>
    <name type="common">Field mustard</name>
    <dbReference type="NCBI Taxonomy" id="3711"/>
    <lineage>
        <taxon>Eukaryota</taxon>
        <taxon>Viridiplantae</taxon>
        <taxon>Streptophyta</taxon>
        <taxon>Embryophyta</taxon>
        <taxon>Tracheophyta</taxon>
        <taxon>Spermatophyta</taxon>
        <taxon>Magnoliopsida</taxon>
        <taxon>eudicotyledons</taxon>
        <taxon>Gunneridae</taxon>
        <taxon>Pentapetalae</taxon>
        <taxon>rosids</taxon>
        <taxon>malvids</taxon>
        <taxon>Brassicales</taxon>
        <taxon>Brassicaceae</taxon>
        <taxon>Brassiceae</taxon>
        <taxon>Brassica</taxon>
    </lineage>
</organism>
<keyword evidence="6 11" id="KW-0175">Coiled coil</keyword>
<keyword evidence="5" id="KW-0112">Calmodulin-binding</keyword>
<keyword evidence="9 10" id="KW-0009">Actin-binding</keyword>
<evidence type="ECO:0000256" key="12">
    <source>
        <dbReference type="SAM" id="MobiDB-lite"/>
    </source>
</evidence>
<feature type="domain" description="Dilute" evidence="13">
    <location>
        <begin position="1197"/>
        <end position="1510"/>
    </location>
</feature>
<dbReference type="InterPro" id="IPR002710">
    <property type="entry name" value="Dilute_dom"/>
</dbReference>
<keyword evidence="8 10" id="KW-0505">Motor protein</keyword>
<dbReference type="Gene3D" id="1.20.58.530">
    <property type="match status" value="1"/>
</dbReference>
<dbReference type="PANTHER" id="PTHR13140">
    <property type="entry name" value="MYOSIN"/>
    <property type="match status" value="1"/>
</dbReference>
<feature type="binding site" evidence="10">
    <location>
        <begin position="181"/>
        <end position="188"/>
    </location>
    <ligand>
        <name>ATP</name>
        <dbReference type="ChEBI" id="CHEBI:30616"/>
    </ligand>
</feature>
<feature type="region of interest" description="Disordered" evidence="12">
    <location>
        <begin position="1130"/>
        <end position="1149"/>
    </location>
</feature>
<dbReference type="GO" id="GO:0016459">
    <property type="term" value="C:myosin complex"/>
    <property type="evidence" value="ECO:0007669"/>
    <property type="project" value="UniProtKB-KW"/>
</dbReference>
<dbReference type="PANTHER" id="PTHR13140:SF863">
    <property type="entry name" value="MYOSIN MOTOR DOMAIN-CONTAINING PROTEIN"/>
    <property type="match status" value="1"/>
</dbReference>
<dbReference type="Gene3D" id="1.20.5.190">
    <property type="match status" value="3"/>
</dbReference>
<dbReference type="Pfam" id="PF02736">
    <property type="entry name" value="Myosin_N"/>
    <property type="match status" value="1"/>
</dbReference>
<dbReference type="GO" id="GO:0003774">
    <property type="term" value="F:cytoskeletal motor activity"/>
    <property type="evidence" value="ECO:0007669"/>
    <property type="project" value="UniProtKB-UniRule"/>
</dbReference>
<dbReference type="GO" id="GO:0007015">
    <property type="term" value="P:actin filament organization"/>
    <property type="evidence" value="ECO:0007669"/>
    <property type="project" value="InterPro"/>
</dbReference>
<evidence type="ECO:0000259" key="15">
    <source>
        <dbReference type="PROSITE" id="PS51844"/>
    </source>
</evidence>
<dbReference type="InterPro" id="IPR036961">
    <property type="entry name" value="Kinesin_motor_dom_sf"/>
</dbReference>
<feature type="coiled-coil region" evidence="11">
    <location>
        <begin position="935"/>
        <end position="1088"/>
    </location>
</feature>
<dbReference type="InterPro" id="IPR001609">
    <property type="entry name" value="Myosin_head_motor_dom-like"/>
</dbReference>
<dbReference type="Pfam" id="PF00612">
    <property type="entry name" value="IQ"/>
    <property type="match status" value="1"/>
</dbReference>
<feature type="domain" description="Myosin motor" evidence="14">
    <location>
        <begin position="87"/>
        <end position="769"/>
    </location>
</feature>
<dbReference type="Gene3D" id="3.30.70.1590">
    <property type="match status" value="1"/>
</dbReference>
<dbReference type="CDD" id="cd01384">
    <property type="entry name" value="MYSc_Myo11"/>
    <property type="match status" value="1"/>
</dbReference>
<evidence type="ECO:0000256" key="6">
    <source>
        <dbReference type="ARBA" id="ARBA00023054"/>
    </source>
</evidence>
<evidence type="ECO:0000259" key="13">
    <source>
        <dbReference type="PROSITE" id="PS51126"/>
    </source>
</evidence>
<dbReference type="InterPro" id="IPR036018">
    <property type="entry name" value="MYSc_Myo11"/>
</dbReference>